<dbReference type="PANTHER" id="PTHR24006">
    <property type="entry name" value="UBIQUITIN CARBOXYL-TERMINAL HYDROLASE"/>
    <property type="match status" value="1"/>
</dbReference>
<organism evidence="3 4">
    <name type="scientific">Jimgerdemannia flammicorona</name>
    <dbReference type="NCBI Taxonomy" id="994334"/>
    <lineage>
        <taxon>Eukaryota</taxon>
        <taxon>Fungi</taxon>
        <taxon>Fungi incertae sedis</taxon>
        <taxon>Mucoromycota</taxon>
        <taxon>Mucoromycotina</taxon>
        <taxon>Endogonomycetes</taxon>
        <taxon>Endogonales</taxon>
        <taxon>Endogonaceae</taxon>
        <taxon>Jimgerdemannia</taxon>
    </lineage>
</organism>
<dbReference type="PROSITE" id="PS50235">
    <property type="entry name" value="USP_3"/>
    <property type="match status" value="1"/>
</dbReference>
<dbReference type="InterPro" id="IPR024729">
    <property type="entry name" value="USP7_ICP0-binding_dom"/>
</dbReference>
<reference evidence="3 4" key="1">
    <citation type="journal article" date="2018" name="New Phytol.">
        <title>Phylogenomics of Endogonaceae and evolution of mycorrhizas within Mucoromycota.</title>
        <authorList>
            <person name="Chang Y."/>
            <person name="Desiro A."/>
            <person name="Na H."/>
            <person name="Sandor L."/>
            <person name="Lipzen A."/>
            <person name="Clum A."/>
            <person name="Barry K."/>
            <person name="Grigoriev I.V."/>
            <person name="Martin F.M."/>
            <person name="Stajich J.E."/>
            <person name="Smith M.E."/>
            <person name="Bonito G."/>
            <person name="Spatafora J.W."/>
        </authorList>
    </citation>
    <scope>NUCLEOTIDE SEQUENCE [LARGE SCALE GENOMIC DNA]</scope>
    <source>
        <strain evidence="3 4">GMNB39</strain>
    </source>
</reference>
<dbReference type="GO" id="GO:0031647">
    <property type="term" value="P:regulation of protein stability"/>
    <property type="evidence" value="ECO:0007669"/>
    <property type="project" value="TreeGrafter"/>
</dbReference>
<dbReference type="GO" id="GO:0004843">
    <property type="term" value="F:cysteine-type deubiquitinase activity"/>
    <property type="evidence" value="ECO:0007669"/>
    <property type="project" value="InterPro"/>
</dbReference>
<evidence type="ECO:0000313" key="3">
    <source>
        <dbReference type="EMBL" id="RUP44365.1"/>
    </source>
</evidence>
<dbReference type="InterPro" id="IPR001394">
    <property type="entry name" value="Peptidase_C19_UCH"/>
</dbReference>
<sequence>MNSLLQSLYCTNHFRRAVYEIPTETDEPTKSVALALQRVFYNLQFQETPVGTTELTKSFGWDSLDAFMQHDVQEFNRVLQDNLEAKMKNTPADGAIKRLFVGRMKSYIKCINVDFESSRVEDYYDIQLNVKGCKNLYESFKDYVSEETLEGDNKYMAEGHGLQDAKKGVIFESFPPVLHLQLKRFEYDIQRDAMVKVGWNYRRHGVLVHSGDLHGGHYFALLKPDRNGKWLKYDDDRVTPVTDREVLEDNYGGEPPNANALMALRPHMKAMKRFTNAYMLVYIRESDIDDVLAPMTNEDIPMHLSAYRGLVLKHLLRTGCFERLTIERRLDEERALQEQRKREHKEMHLYITVKIVTDETFKAHQGFDLASFDDKTAQSEIPSFRVRKEETFADFKQSVSDHFQIPTERFRLWILVNRQNRTVRPDQPIPETDANTSMDNIREKLASNFNILRLYLEVAEKPVSGKLWPTEGANVYLMIFIKYFDPKLQIVEWVERVFIANVPGCGKLYVSRNGKVGDIVPILNEKKGFPQGTQLKLFEEIKPSMIEAMKTKATFQQSEIQDGDIICFQKEISDKEYVK</sequence>
<dbReference type="Gene3D" id="3.10.20.90">
    <property type="entry name" value="Phosphatidylinositol 3-kinase Catalytic Subunit, Chain A, domain 1"/>
    <property type="match status" value="1"/>
</dbReference>
<dbReference type="Pfam" id="PF12436">
    <property type="entry name" value="USP7_ICP0_bdg"/>
    <property type="match status" value="1"/>
</dbReference>
<dbReference type="GO" id="GO:0005829">
    <property type="term" value="C:cytosol"/>
    <property type="evidence" value="ECO:0007669"/>
    <property type="project" value="TreeGrafter"/>
</dbReference>
<name>A0A433D0K3_9FUNG</name>
<dbReference type="InterPro" id="IPR050164">
    <property type="entry name" value="Peptidase_C19"/>
</dbReference>
<dbReference type="GO" id="GO:0016579">
    <property type="term" value="P:protein deubiquitination"/>
    <property type="evidence" value="ECO:0007669"/>
    <property type="project" value="InterPro"/>
</dbReference>
<dbReference type="Pfam" id="PF00443">
    <property type="entry name" value="UCH"/>
    <property type="match status" value="2"/>
</dbReference>
<dbReference type="SUPFAM" id="SSF54001">
    <property type="entry name" value="Cysteine proteinases"/>
    <property type="match status" value="1"/>
</dbReference>
<evidence type="ECO:0000313" key="4">
    <source>
        <dbReference type="Proteomes" id="UP000268093"/>
    </source>
</evidence>
<dbReference type="PANTHER" id="PTHR24006:SF644">
    <property type="entry name" value="UBIQUITIN CARBOXYL-TERMINAL HYDROLASE 7"/>
    <property type="match status" value="1"/>
</dbReference>
<dbReference type="OrthoDB" id="2420415at2759"/>
<protein>
    <recommendedName>
        <fullName evidence="2">USP domain-containing protein</fullName>
    </recommendedName>
</protein>
<dbReference type="InterPro" id="IPR038765">
    <property type="entry name" value="Papain-like_cys_pep_sf"/>
</dbReference>
<dbReference type="InterPro" id="IPR028889">
    <property type="entry name" value="USP"/>
</dbReference>
<proteinExistence type="predicted"/>
<feature type="domain" description="USP" evidence="2">
    <location>
        <begin position="1"/>
        <end position="285"/>
    </location>
</feature>
<gene>
    <name evidence="3" type="ORF">BC936DRAFT_149573</name>
</gene>
<dbReference type="Gene3D" id="3.90.70.10">
    <property type="entry name" value="Cysteine proteinases"/>
    <property type="match status" value="1"/>
</dbReference>
<keyword evidence="4" id="KW-1185">Reference proteome</keyword>
<dbReference type="Proteomes" id="UP000268093">
    <property type="component" value="Unassembled WGS sequence"/>
</dbReference>
<evidence type="ECO:0000256" key="1">
    <source>
        <dbReference type="ARBA" id="ARBA00022786"/>
    </source>
</evidence>
<dbReference type="AlphaFoldDB" id="A0A433D0K3"/>
<dbReference type="CDD" id="cd02659">
    <property type="entry name" value="peptidase_C19C"/>
    <property type="match status" value="1"/>
</dbReference>
<evidence type="ECO:0000259" key="2">
    <source>
        <dbReference type="PROSITE" id="PS50235"/>
    </source>
</evidence>
<dbReference type="EMBL" id="RBNI01009055">
    <property type="protein sequence ID" value="RUP44365.1"/>
    <property type="molecule type" value="Genomic_DNA"/>
</dbReference>
<comment type="caution">
    <text evidence="3">The sequence shown here is derived from an EMBL/GenBank/DDBJ whole genome shotgun (WGS) entry which is preliminary data.</text>
</comment>
<keyword evidence="1" id="KW-0833">Ubl conjugation pathway</keyword>
<dbReference type="GO" id="GO:0005634">
    <property type="term" value="C:nucleus"/>
    <property type="evidence" value="ECO:0007669"/>
    <property type="project" value="TreeGrafter"/>
</dbReference>
<accession>A0A433D0K3</accession>